<dbReference type="OrthoDB" id="4774274at2759"/>
<dbReference type="AlphaFoldDB" id="A0A4Z0YRK6"/>
<evidence type="ECO:0000256" key="1">
    <source>
        <dbReference type="SAM" id="MobiDB-lite"/>
    </source>
</evidence>
<feature type="compositionally biased region" description="Low complexity" evidence="1">
    <location>
        <begin position="210"/>
        <end position="219"/>
    </location>
</feature>
<reference evidence="2 3" key="1">
    <citation type="submission" date="2019-03" db="EMBL/GenBank/DDBJ databases">
        <title>Draft genome sequence of Xylaria hypoxylon DSM 108379, a ubiquitous saprotrophic-parasitic fungi on hardwood.</title>
        <authorList>
            <person name="Buettner E."/>
            <person name="Leonhardt S."/>
            <person name="Gebauer A.M."/>
            <person name="Liers C."/>
            <person name="Hofrichter M."/>
            <person name="Kellner H."/>
        </authorList>
    </citation>
    <scope>NUCLEOTIDE SEQUENCE [LARGE SCALE GENOMIC DNA]</scope>
    <source>
        <strain evidence="2 3">DSM 108379</strain>
    </source>
</reference>
<feature type="compositionally biased region" description="Basic and acidic residues" evidence="1">
    <location>
        <begin position="147"/>
        <end position="171"/>
    </location>
</feature>
<organism evidence="2 3">
    <name type="scientific">Xylaria hypoxylon</name>
    <dbReference type="NCBI Taxonomy" id="37992"/>
    <lineage>
        <taxon>Eukaryota</taxon>
        <taxon>Fungi</taxon>
        <taxon>Dikarya</taxon>
        <taxon>Ascomycota</taxon>
        <taxon>Pezizomycotina</taxon>
        <taxon>Sordariomycetes</taxon>
        <taxon>Xylariomycetidae</taxon>
        <taxon>Xylariales</taxon>
        <taxon>Xylariaceae</taxon>
        <taxon>Xylaria</taxon>
    </lineage>
</organism>
<name>A0A4Z0YRK6_9PEZI</name>
<protein>
    <submittedName>
        <fullName evidence="2">Uncharacterized protein</fullName>
    </submittedName>
</protein>
<gene>
    <name evidence="2" type="ORF">E0Z10_g6962</name>
</gene>
<dbReference type="Proteomes" id="UP000297716">
    <property type="component" value="Unassembled WGS sequence"/>
</dbReference>
<feature type="region of interest" description="Disordered" evidence="1">
    <location>
        <begin position="201"/>
        <end position="260"/>
    </location>
</feature>
<sequence length="296" mass="33637">MCGGSKGETPYGQVETDPKRKARTAELMTQLKGAGYEERAAKVKSLAERGNQLNRSMHQNLAGIQQMIYGTPTDSSRSCSLLDIDSDSESENGRRDTAYLTDDGKEVIQREYKLINGHWALITSRKQLHEVDAYLLLQLREKRERKLATQRKDGKQIEREQTVSDSIENRGPKPSSSLSVDDIALYPEVILWRKVSTGISKKDTEKQKPSASSSSSLSSFRARAEQKGFRPIGEWDSDQEYELETQEHNLEYTDTTDHMVPVRQARKKAKFTNHGKSHMAESQEDLDIWQKIADEE</sequence>
<evidence type="ECO:0000313" key="2">
    <source>
        <dbReference type="EMBL" id="TGJ81805.1"/>
    </source>
</evidence>
<comment type="caution">
    <text evidence="2">The sequence shown here is derived from an EMBL/GenBank/DDBJ whole genome shotgun (WGS) entry which is preliminary data.</text>
</comment>
<feature type="compositionally biased region" description="Basic and acidic residues" evidence="1">
    <location>
        <begin position="245"/>
        <end position="257"/>
    </location>
</feature>
<feature type="region of interest" description="Disordered" evidence="1">
    <location>
        <begin position="147"/>
        <end position="179"/>
    </location>
</feature>
<dbReference type="EMBL" id="SKBN01000153">
    <property type="protein sequence ID" value="TGJ81805.1"/>
    <property type="molecule type" value="Genomic_DNA"/>
</dbReference>
<feature type="region of interest" description="Disordered" evidence="1">
    <location>
        <begin position="267"/>
        <end position="286"/>
    </location>
</feature>
<feature type="compositionally biased region" description="Basic residues" evidence="1">
    <location>
        <begin position="267"/>
        <end position="277"/>
    </location>
</feature>
<keyword evidence="3" id="KW-1185">Reference proteome</keyword>
<evidence type="ECO:0000313" key="3">
    <source>
        <dbReference type="Proteomes" id="UP000297716"/>
    </source>
</evidence>
<feature type="compositionally biased region" description="Acidic residues" evidence="1">
    <location>
        <begin position="235"/>
        <end position="244"/>
    </location>
</feature>
<feature type="region of interest" description="Disordered" evidence="1">
    <location>
        <begin position="1"/>
        <end position="23"/>
    </location>
</feature>
<accession>A0A4Z0YRK6</accession>
<proteinExistence type="predicted"/>